<name>A0A1V1P713_9BACT</name>
<dbReference type="Gene3D" id="1.20.1510.10">
    <property type="entry name" value="Cation efflux protein transmembrane domain"/>
    <property type="match status" value="1"/>
</dbReference>
<feature type="transmembrane region" description="Helical" evidence="8">
    <location>
        <begin position="60"/>
        <end position="81"/>
    </location>
</feature>
<evidence type="ECO:0000256" key="6">
    <source>
        <dbReference type="ARBA" id="ARBA00023136"/>
    </source>
</evidence>
<keyword evidence="6 8" id="KW-0472">Membrane</keyword>
<evidence type="ECO:0000256" key="7">
    <source>
        <dbReference type="SAM" id="MobiDB-lite"/>
    </source>
</evidence>
<dbReference type="Proteomes" id="UP000189670">
    <property type="component" value="Unassembled WGS sequence"/>
</dbReference>
<dbReference type="GO" id="GO:0006882">
    <property type="term" value="P:intracellular zinc ion homeostasis"/>
    <property type="evidence" value="ECO:0007669"/>
    <property type="project" value="InterPro"/>
</dbReference>
<feature type="region of interest" description="Disordered" evidence="7">
    <location>
        <begin position="157"/>
        <end position="176"/>
    </location>
</feature>
<evidence type="ECO:0000313" key="11">
    <source>
        <dbReference type="Proteomes" id="UP000189670"/>
    </source>
</evidence>
<evidence type="ECO:0000256" key="8">
    <source>
        <dbReference type="SAM" id="Phobius"/>
    </source>
</evidence>
<dbReference type="InterPro" id="IPR045316">
    <property type="entry name" value="Msc2-like"/>
</dbReference>
<dbReference type="PANTHER" id="PTHR45755">
    <property type="match status" value="1"/>
</dbReference>
<evidence type="ECO:0000313" key="10">
    <source>
        <dbReference type="EMBL" id="ETR70682.1"/>
    </source>
</evidence>
<dbReference type="NCBIfam" id="NF033827">
    <property type="entry name" value="CDF_efflux_DmeF"/>
    <property type="match status" value="1"/>
</dbReference>
<accession>A0A1V1P713</accession>
<organism evidence="10 11">
    <name type="scientific">Candidatus Magnetoglobus multicellularis str. Araruama</name>
    <dbReference type="NCBI Taxonomy" id="890399"/>
    <lineage>
        <taxon>Bacteria</taxon>
        <taxon>Pseudomonadati</taxon>
        <taxon>Thermodesulfobacteriota</taxon>
        <taxon>Desulfobacteria</taxon>
        <taxon>Desulfobacterales</taxon>
        <taxon>Desulfobacteraceae</taxon>
        <taxon>Candidatus Magnetoglobus</taxon>
    </lineage>
</organism>
<evidence type="ECO:0000256" key="5">
    <source>
        <dbReference type="ARBA" id="ARBA00023065"/>
    </source>
</evidence>
<evidence type="ECO:0000256" key="3">
    <source>
        <dbReference type="ARBA" id="ARBA00022692"/>
    </source>
</evidence>
<keyword evidence="2" id="KW-0813">Transport</keyword>
<dbReference type="EMBL" id="ATBP01000386">
    <property type="protein sequence ID" value="ETR70682.1"/>
    <property type="molecule type" value="Genomic_DNA"/>
</dbReference>
<dbReference type="AlphaFoldDB" id="A0A1V1P713"/>
<sequence>MHHDDLQSWQHTHAFGQDRKLPGEIRTIVVIAITTTMMFVEIATGIIFGSMALLADGLHMTSHAAALTINAFAYIYARRYAHEAQYSFGTGKVNALGGFTGAVLLAIFALIMAWKSIDRIVYPIEIAFNQSIFVAVLGLIINGASVFILGHHHDHDGHNGRHHHDHDHHEDHTHEHHHHDHNLKAAYLHVLADALTSLLAIFALLAAKYFGLIWMDPLMGIVGALLVSRWSLGLLRTTSAVLLDKQGPENIRIKIKQSIEYDGNRVADLHLWSIGPNIYSVIVSVVAHDPHSPEHYKKSIPSNLGLAHVTVEVHQCDEEHTDHAH</sequence>
<dbReference type="InterPro" id="IPR002524">
    <property type="entry name" value="Cation_efflux"/>
</dbReference>
<comment type="caution">
    <text evidence="10">The sequence shown here is derived from an EMBL/GenBank/DDBJ whole genome shotgun (WGS) entry which is preliminary data.</text>
</comment>
<comment type="subcellular location">
    <subcellularLocation>
        <location evidence="1">Membrane</location>
        <topology evidence="1">Multi-pass membrane protein</topology>
    </subcellularLocation>
</comment>
<evidence type="ECO:0000256" key="4">
    <source>
        <dbReference type="ARBA" id="ARBA00022989"/>
    </source>
</evidence>
<evidence type="ECO:0000259" key="9">
    <source>
        <dbReference type="Pfam" id="PF01545"/>
    </source>
</evidence>
<dbReference type="GO" id="GO:0005385">
    <property type="term" value="F:zinc ion transmembrane transporter activity"/>
    <property type="evidence" value="ECO:0007669"/>
    <property type="project" value="InterPro"/>
</dbReference>
<reference evidence="11" key="1">
    <citation type="submission" date="2012-11" db="EMBL/GenBank/DDBJ databases">
        <authorList>
            <person name="Lucero-Rivera Y.E."/>
            <person name="Tovar-Ramirez D."/>
        </authorList>
    </citation>
    <scope>NUCLEOTIDE SEQUENCE [LARGE SCALE GENOMIC DNA]</scope>
    <source>
        <strain evidence="11">Araruama</strain>
    </source>
</reference>
<keyword evidence="4 8" id="KW-1133">Transmembrane helix</keyword>
<dbReference type="PANTHER" id="PTHR45755:SF4">
    <property type="entry name" value="ZINC TRANSPORTER 7"/>
    <property type="match status" value="1"/>
</dbReference>
<dbReference type="SUPFAM" id="SSF161111">
    <property type="entry name" value="Cation efflux protein transmembrane domain-like"/>
    <property type="match status" value="1"/>
</dbReference>
<dbReference type="InterPro" id="IPR027469">
    <property type="entry name" value="Cation_efflux_TMD_sf"/>
</dbReference>
<proteinExistence type="predicted"/>
<keyword evidence="3 8" id="KW-0812">Transmembrane</keyword>
<evidence type="ECO:0000256" key="1">
    <source>
        <dbReference type="ARBA" id="ARBA00004141"/>
    </source>
</evidence>
<dbReference type="GO" id="GO:0016020">
    <property type="term" value="C:membrane"/>
    <property type="evidence" value="ECO:0007669"/>
    <property type="project" value="UniProtKB-SubCell"/>
</dbReference>
<feature type="transmembrane region" description="Helical" evidence="8">
    <location>
        <begin position="126"/>
        <end position="149"/>
    </location>
</feature>
<feature type="transmembrane region" description="Helical" evidence="8">
    <location>
        <begin position="93"/>
        <end position="114"/>
    </location>
</feature>
<dbReference type="InterPro" id="IPR058533">
    <property type="entry name" value="Cation_efflux_TM"/>
</dbReference>
<dbReference type="Pfam" id="PF01545">
    <property type="entry name" value="Cation_efflux"/>
    <property type="match status" value="1"/>
</dbReference>
<keyword evidence="5" id="KW-0406">Ion transport</keyword>
<feature type="transmembrane region" description="Helical" evidence="8">
    <location>
        <begin position="28"/>
        <end position="54"/>
    </location>
</feature>
<feature type="transmembrane region" description="Helical" evidence="8">
    <location>
        <begin position="212"/>
        <end position="232"/>
    </location>
</feature>
<dbReference type="NCBIfam" id="TIGR01297">
    <property type="entry name" value="CDF"/>
    <property type="match status" value="1"/>
</dbReference>
<protein>
    <submittedName>
        <fullName evidence="10">Cation efflux system protein, CDF family</fullName>
    </submittedName>
</protein>
<feature type="domain" description="Cation efflux protein transmembrane" evidence="9">
    <location>
        <begin position="28"/>
        <end position="243"/>
    </location>
</feature>
<feature type="transmembrane region" description="Helical" evidence="8">
    <location>
        <begin position="186"/>
        <end position="206"/>
    </location>
</feature>
<evidence type="ECO:0000256" key="2">
    <source>
        <dbReference type="ARBA" id="ARBA00022448"/>
    </source>
</evidence>
<gene>
    <name evidence="10" type="ORF">OMM_08638</name>
</gene>